<name>A0A161LG12_9BACT</name>
<dbReference type="OrthoDB" id="9804686at2"/>
<dbReference type="Proteomes" id="UP000076586">
    <property type="component" value="Unassembled WGS sequence"/>
</dbReference>
<dbReference type="InterPro" id="IPR037459">
    <property type="entry name" value="RhgT-like"/>
</dbReference>
<dbReference type="InterPro" id="IPR036514">
    <property type="entry name" value="SGNH_hydro_sf"/>
</dbReference>
<comment type="caution">
    <text evidence="4">The sequence shown here is derived from an EMBL/GenBank/DDBJ whole genome shotgun (WGS) entry which is preliminary data.</text>
</comment>
<reference evidence="5" key="2">
    <citation type="journal article" date="2017" name="Genome Announc.">
        <title>Draft genome sequence of Paludibacter jiangxiensis NM7(T), a propionate-producing fermentative bacterium.</title>
        <authorList>
            <person name="Qiu Y.-L."/>
            <person name="Tourlousse D.M."/>
            <person name="Matsuura N."/>
            <person name="Ohashi A."/>
            <person name="Sekiguchi Y."/>
        </authorList>
    </citation>
    <scope>NUCLEOTIDE SEQUENCE [LARGE SCALE GENOMIC DNA]</scope>
    <source>
        <strain evidence="5">NM7</strain>
    </source>
</reference>
<evidence type="ECO:0000313" key="5">
    <source>
        <dbReference type="Proteomes" id="UP000076586"/>
    </source>
</evidence>
<dbReference type="InterPro" id="IPR013830">
    <property type="entry name" value="SGNH_hydro"/>
</dbReference>
<sequence length="263" mass="29594">MKKFSILLSIVAVLTVLIAAKPKPIKIFMAGDSTMADKPIEGNPERGWGMVLPSYFNENVIVENHARNGRSTRSFIREGRWDTLMSRVSTGDYVIIEFGHNDEKVDTDRGTTLYDFKANFKKFIADVQAKGATPIICTPIERRKFDANGKFVDQHGQYPEQIRKLAKEENVAFIDLQLTTRALIESKGPEESKKLFLHIAPGVYKLAPKGREDDTHMSVDGAMEVAKMAVEGFKTLGLKSLTDNLRPEKEVKVTFTQPFNELK</sequence>
<dbReference type="GO" id="GO:0016788">
    <property type="term" value="F:hydrolase activity, acting on ester bonds"/>
    <property type="evidence" value="ECO:0007669"/>
    <property type="project" value="UniProtKB-ARBA"/>
</dbReference>
<dbReference type="RefSeq" id="WP_068706142.1">
    <property type="nucleotide sequence ID" value="NZ_BDCR01000004.1"/>
</dbReference>
<dbReference type="PANTHER" id="PTHR43695:SF1">
    <property type="entry name" value="RHAMNOGALACTURONAN ACETYLESTERASE"/>
    <property type="match status" value="1"/>
</dbReference>
<evidence type="ECO:0000313" key="4">
    <source>
        <dbReference type="EMBL" id="GAT64235.1"/>
    </source>
</evidence>
<keyword evidence="5" id="KW-1185">Reference proteome</keyword>
<keyword evidence="2" id="KW-0378">Hydrolase</keyword>
<feature type="domain" description="SGNH hydrolase-type esterase" evidence="3">
    <location>
        <begin position="31"/>
        <end position="191"/>
    </location>
</feature>
<dbReference type="EMBL" id="BDCR01000004">
    <property type="protein sequence ID" value="GAT64235.1"/>
    <property type="molecule type" value="Genomic_DNA"/>
</dbReference>
<proteinExistence type="inferred from homology"/>
<dbReference type="PANTHER" id="PTHR43695">
    <property type="entry name" value="PUTATIVE (AFU_ORTHOLOGUE AFUA_2G17250)-RELATED"/>
    <property type="match status" value="1"/>
</dbReference>
<reference evidence="5" key="1">
    <citation type="submission" date="2016-04" db="EMBL/GenBank/DDBJ databases">
        <title>Draft genome sequence of Paludibacter jiangxiensis strain NM7.</title>
        <authorList>
            <person name="Qiu Y."/>
            <person name="Matsuura N."/>
            <person name="Ohashi A."/>
            <person name="Tourlousse M.D."/>
            <person name="Sekiguchi Y."/>
        </authorList>
    </citation>
    <scope>NUCLEOTIDE SEQUENCE [LARGE SCALE GENOMIC DNA]</scope>
    <source>
        <strain evidence="5">NM7</strain>
    </source>
</reference>
<gene>
    <name evidence="4" type="ORF">PJIAN_4785</name>
</gene>
<comment type="similarity">
    <text evidence="1">Belongs to the 'GDSL' lipolytic enzyme family.</text>
</comment>
<dbReference type="Pfam" id="PF13472">
    <property type="entry name" value="Lipase_GDSL_2"/>
    <property type="match status" value="1"/>
</dbReference>
<protein>
    <submittedName>
        <fullName evidence="4">Lysophospholipase L1</fullName>
    </submittedName>
</protein>
<evidence type="ECO:0000259" key="3">
    <source>
        <dbReference type="Pfam" id="PF13472"/>
    </source>
</evidence>
<dbReference type="STRING" id="681398.PJIAN_4785"/>
<accession>A0A161LG12</accession>
<dbReference type="SUPFAM" id="SSF52266">
    <property type="entry name" value="SGNH hydrolase"/>
    <property type="match status" value="1"/>
</dbReference>
<evidence type="ECO:0000256" key="2">
    <source>
        <dbReference type="ARBA" id="ARBA00022801"/>
    </source>
</evidence>
<dbReference type="AlphaFoldDB" id="A0A161LG12"/>
<dbReference type="Gene3D" id="3.40.50.1110">
    <property type="entry name" value="SGNH hydrolase"/>
    <property type="match status" value="1"/>
</dbReference>
<dbReference type="CDD" id="cd01821">
    <property type="entry name" value="Rhamnogalacturan_acetylesterase_like"/>
    <property type="match status" value="1"/>
</dbReference>
<evidence type="ECO:0000256" key="1">
    <source>
        <dbReference type="ARBA" id="ARBA00008668"/>
    </source>
</evidence>
<organism evidence="4 5">
    <name type="scientific">Paludibacter jiangxiensis</name>
    <dbReference type="NCBI Taxonomy" id="681398"/>
    <lineage>
        <taxon>Bacteria</taxon>
        <taxon>Pseudomonadati</taxon>
        <taxon>Bacteroidota</taxon>
        <taxon>Bacteroidia</taxon>
        <taxon>Bacteroidales</taxon>
        <taxon>Paludibacteraceae</taxon>
        <taxon>Paludibacter</taxon>
    </lineage>
</organism>